<evidence type="ECO:0000313" key="6">
    <source>
        <dbReference type="Proteomes" id="UP000321685"/>
    </source>
</evidence>
<comment type="caution">
    <text evidence="5">The sequence shown here is derived from an EMBL/GenBank/DDBJ whole genome shotgun (WGS) entry which is preliminary data.</text>
</comment>
<sequence>MSEKSSASSSRAALLVLGREDALEAIDHAMVELAAGRGGVLVLEGPAGSGRTVLLTVVSECAAEANVPLIEAGEGRPLSLYRLARLRRCGGAADESRPHPAVVVIVDDIDMCDSATRSAGELAPPLLGDTALLWVIAGTPGAVVPQRHPGGRRVRLGELSTQAAEMLVRQCTGRDEVDDVLREALGTVPLFPRHILETARRATGSASNVGWPRCLLTGLGEDSRRILTAGAALGTRFSLEDLGAVLDRPVAGLVEPLLAAIGSGLLRSHGDDLIFSHRLVRDLFATGPGDALVARALTTLAQNNDADRLVAALRDQGIPDLALEDLRELSKAAASRDLRLAADLARQEAAERAADTGPDDEPGRQDAAARIISYAVQAGDPDAARTAADTLSIEHPPMVGFALAEVFLASDSVAALTVAERAENLATTDLERARLAAVRLACHAYADACRPGEIQQAAELAERSGDARACALVGLARALDASASGDLVEALRHAALASEVPDGDSHGPEWWIAGIFRAKLLSDLGRLDEATQLLDSMARLAERRSQIGAIPNLLMVRATCETEAGNLSSAATTLRAARHLAHAIGRPSLVETNTVNFLVRIAHLRGDTHSLAELRPILEERLTGDAGRSTTAAIGLLFAVDVTSDAEVAEWAQLSEKLDGPRRYAIARGLTDEIPRLRVLLRHGLHRHAARLCRLLTTLAATSDAALPQAAAQHAEAVMRGDVETLRDARNAYRELGRPMLAAQASEDLAEASAEHAERAAALREARALWLACGAHRETARIDKRLRSSGLRPPRATKPRMGLGLTVSEERVVREVVAGRTNNATAEALFLSPRTVAVHLRRIYAKTGVRNRAELIDLVRKRSTDAD</sequence>
<dbReference type="EMBL" id="BJVJ01000060">
    <property type="protein sequence ID" value="GEL25668.1"/>
    <property type="molecule type" value="Genomic_DNA"/>
</dbReference>
<dbReference type="InterPro" id="IPR027417">
    <property type="entry name" value="P-loop_NTPase"/>
</dbReference>
<dbReference type="CDD" id="cd06170">
    <property type="entry name" value="LuxR_C_like"/>
    <property type="match status" value="1"/>
</dbReference>
<dbReference type="SUPFAM" id="SSF46894">
    <property type="entry name" value="C-terminal effector domain of the bipartite response regulators"/>
    <property type="match status" value="1"/>
</dbReference>
<dbReference type="PRINTS" id="PR00038">
    <property type="entry name" value="HTHLUXR"/>
</dbReference>
<dbReference type="PROSITE" id="PS50043">
    <property type="entry name" value="HTH_LUXR_2"/>
    <property type="match status" value="1"/>
</dbReference>
<dbReference type="PANTHER" id="PTHR44688">
    <property type="entry name" value="DNA-BINDING TRANSCRIPTIONAL ACTIVATOR DEVR_DOSR"/>
    <property type="match status" value="1"/>
</dbReference>
<dbReference type="Pfam" id="PF00196">
    <property type="entry name" value="GerE"/>
    <property type="match status" value="1"/>
</dbReference>
<proteinExistence type="predicted"/>
<dbReference type="InterPro" id="IPR011990">
    <property type="entry name" value="TPR-like_helical_dom_sf"/>
</dbReference>
<protein>
    <submittedName>
        <fullName evidence="5">LuxR family transcriptional regulator</fullName>
    </submittedName>
</protein>
<reference evidence="5 6" key="1">
    <citation type="submission" date="2019-07" db="EMBL/GenBank/DDBJ databases">
        <title>Whole genome shotgun sequence of Pseudonocardia sulfidoxydans NBRC 16205.</title>
        <authorList>
            <person name="Hosoyama A."/>
            <person name="Uohara A."/>
            <person name="Ohji S."/>
            <person name="Ichikawa N."/>
        </authorList>
    </citation>
    <scope>NUCLEOTIDE SEQUENCE [LARGE SCALE GENOMIC DNA]</scope>
    <source>
        <strain evidence="5 6">NBRC 16205</strain>
    </source>
</reference>
<keyword evidence="3" id="KW-0804">Transcription</keyword>
<keyword evidence="2" id="KW-0238">DNA-binding</keyword>
<dbReference type="RefSeq" id="WP_147112291.1">
    <property type="nucleotide sequence ID" value="NZ_BJVJ01000060.1"/>
</dbReference>
<dbReference type="PANTHER" id="PTHR44688:SF16">
    <property type="entry name" value="DNA-BINDING TRANSCRIPTIONAL ACTIVATOR DEVR_DOSR"/>
    <property type="match status" value="1"/>
</dbReference>
<dbReference type="SMART" id="SM00421">
    <property type="entry name" value="HTH_LUXR"/>
    <property type="match status" value="1"/>
</dbReference>
<dbReference type="Gene3D" id="1.10.10.10">
    <property type="entry name" value="Winged helix-like DNA-binding domain superfamily/Winged helix DNA-binding domain"/>
    <property type="match status" value="1"/>
</dbReference>
<name>A0A511DRI8_9PSEU</name>
<dbReference type="SUPFAM" id="SSF52540">
    <property type="entry name" value="P-loop containing nucleoside triphosphate hydrolases"/>
    <property type="match status" value="1"/>
</dbReference>
<dbReference type="OrthoDB" id="134933at2"/>
<dbReference type="AlphaFoldDB" id="A0A511DRI8"/>
<evidence type="ECO:0000256" key="2">
    <source>
        <dbReference type="ARBA" id="ARBA00023125"/>
    </source>
</evidence>
<dbReference type="GO" id="GO:0003677">
    <property type="term" value="F:DNA binding"/>
    <property type="evidence" value="ECO:0007669"/>
    <property type="project" value="UniProtKB-KW"/>
</dbReference>
<dbReference type="SUPFAM" id="SSF48452">
    <property type="entry name" value="TPR-like"/>
    <property type="match status" value="1"/>
</dbReference>
<dbReference type="GO" id="GO:0006355">
    <property type="term" value="P:regulation of DNA-templated transcription"/>
    <property type="evidence" value="ECO:0007669"/>
    <property type="project" value="InterPro"/>
</dbReference>
<organism evidence="5 6">
    <name type="scientific">Pseudonocardia sulfidoxydans NBRC 16205</name>
    <dbReference type="NCBI Taxonomy" id="1223511"/>
    <lineage>
        <taxon>Bacteria</taxon>
        <taxon>Bacillati</taxon>
        <taxon>Actinomycetota</taxon>
        <taxon>Actinomycetes</taxon>
        <taxon>Pseudonocardiales</taxon>
        <taxon>Pseudonocardiaceae</taxon>
        <taxon>Pseudonocardia</taxon>
    </lineage>
</organism>
<feature type="domain" description="HTH luxR-type" evidence="4">
    <location>
        <begin position="798"/>
        <end position="863"/>
    </location>
</feature>
<gene>
    <name evidence="5" type="ORF">PSU4_46220</name>
</gene>
<evidence type="ECO:0000313" key="5">
    <source>
        <dbReference type="EMBL" id="GEL25668.1"/>
    </source>
</evidence>
<keyword evidence="6" id="KW-1185">Reference proteome</keyword>
<evidence type="ECO:0000259" key="4">
    <source>
        <dbReference type="PROSITE" id="PS50043"/>
    </source>
</evidence>
<accession>A0A511DRI8</accession>
<evidence type="ECO:0000256" key="1">
    <source>
        <dbReference type="ARBA" id="ARBA00023015"/>
    </source>
</evidence>
<dbReference type="InterPro" id="IPR036388">
    <property type="entry name" value="WH-like_DNA-bd_sf"/>
</dbReference>
<keyword evidence="1" id="KW-0805">Transcription regulation</keyword>
<dbReference type="InterPro" id="IPR016032">
    <property type="entry name" value="Sig_transdc_resp-reg_C-effctor"/>
</dbReference>
<dbReference type="InterPro" id="IPR000792">
    <property type="entry name" value="Tscrpt_reg_LuxR_C"/>
</dbReference>
<dbReference type="Proteomes" id="UP000321685">
    <property type="component" value="Unassembled WGS sequence"/>
</dbReference>
<evidence type="ECO:0000256" key="3">
    <source>
        <dbReference type="ARBA" id="ARBA00023163"/>
    </source>
</evidence>